<keyword evidence="6" id="KW-0597">Phosphoprotein</keyword>
<dbReference type="Pfam" id="PF00512">
    <property type="entry name" value="HisKA"/>
    <property type="match status" value="1"/>
</dbReference>
<dbReference type="InterPro" id="IPR036890">
    <property type="entry name" value="HATPase_C_sf"/>
</dbReference>
<comment type="catalytic activity">
    <reaction evidence="1">
        <text>ATP + protein L-histidine = ADP + protein N-phospho-L-histidine.</text>
        <dbReference type="EC" id="2.7.13.3"/>
    </reaction>
</comment>
<gene>
    <name evidence="19" type="ORF">CLV97_11860</name>
</gene>
<evidence type="ECO:0000256" key="12">
    <source>
        <dbReference type="ARBA" id="ARBA00022989"/>
    </source>
</evidence>
<dbReference type="Pfam" id="PF18698">
    <property type="entry name" value="HisK_sensor"/>
    <property type="match status" value="1"/>
</dbReference>
<dbReference type="InterPro" id="IPR003661">
    <property type="entry name" value="HisK_dim/P_dom"/>
</dbReference>
<dbReference type="InterPro" id="IPR035965">
    <property type="entry name" value="PAS-like_dom_sf"/>
</dbReference>
<evidence type="ECO:0000256" key="15">
    <source>
        <dbReference type="SAM" id="Phobius"/>
    </source>
</evidence>
<dbReference type="SUPFAM" id="SSF158472">
    <property type="entry name" value="HAMP domain-like"/>
    <property type="match status" value="1"/>
</dbReference>
<feature type="domain" description="Histidine kinase" evidence="16">
    <location>
        <begin position="374"/>
        <end position="593"/>
    </location>
</feature>
<dbReference type="PROSITE" id="PS50109">
    <property type="entry name" value="HIS_KIN"/>
    <property type="match status" value="1"/>
</dbReference>
<keyword evidence="13" id="KW-0902">Two-component regulatory system</keyword>
<dbReference type="SUPFAM" id="SSF55874">
    <property type="entry name" value="ATPase domain of HSP90 chaperone/DNA topoisomerase II/histidine kinase"/>
    <property type="match status" value="1"/>
</dbReference>
<evidence type="ECO:0000256" key="9">
    <source>
        <dbReference type="ARBA" id="ARBA00022741"/>
    </source>
</evidence>
<dbReference type="SMART" id="SM00304">
    <property type="entry name" value="HAMP"/>
    <property type="match status" value="1"/>
</dbReference>
<evidence type="ECO:0000256" key="1">
    <source>
        <dbReference type="ARBA" id="ARBA00000085"/>
    </source>
</evidence>
<dbReference type="SMART" id="SM00387">
    <property type="entry name" value="HATPase_c"/>
    <property type="match status" value="1"/>
</dbReference>
<dbReference type="InterPro" id="IPR036097">
    <property type="entry name" value="HisK_dim/P_sf"/>
</dbReference>
<dbReference type="InterPro" id="IPR003594">
    <property type="entry name" value="HATPase_dom"/>
</dbReference>
<keyword evidence="12 15" id="KW-1133">Transmembrane helix</keyword>
<evidence type="ECO:0000259" key="16">
    <source>
        <dbReference type="PROSITE" id="PS50109"/>
    </source>
</evidence>
<dbReference type="GO" id="GO:0045121">
    <property type="term" value="C:membrane raft"/>
    <property type="evidence" value="ECO:0007669"/>
    <property type="project" value="UniProtKB-SubCell"/>
</dbReference>
<evidence type="ECO:0000259" key="18">
    <source>
        <dbReference type="PROSITE" id="PS50885"/>
    </source>
</evidence>
<dbReference type="EMBL" id="PVNE01000018">
    <property type="protein sequence ID" value="PRX39984.1"/>
    <property type="molecule type" value="Genomic_DNA"/>
</dbReference>
<dbReference type="InterPro" id="IPR004358">
    <property type="entry name" value="Sig_transdc_His_kin-like_C"/>
</dbReference>
<evidence type="ECO:0000256" key="8">
    <source>
        <dbReference type="ARBA" id="ARBA00022692"/>
    </source>
</evidence>
<evidence type="ECO:0000313" key="19">
    <source>
        <dbReference type="EMBL" id="PRX39984.1"/>
    </source>
</evidence>
<dbReference type="CDD" id="cd00075">
    <property type="entry name" value="HATPase"/>
    <property type="match status" value="1"/>
</dbReference>
<sequence length="597" mass="66972">MIWRSVVGKLWLTIIGLVTLVLMLLSLILSEQLERTVNQGEQKYLLNLARHIQESLQDEAKPDSEYVSALLRVTELFDVHSIILGPDKSTRSLNGSPGSPEIPWQAILKETEIERVYQGKEVVLRGRVQVGKSEHAFPLFKDEILLAAVPLKSDGKVTGAVVLYQEHDQLTETDIKRWIVYSALISIFLTTIFAFFLSTRITQPLIQMKRAAEKMAQGHFSIRLPVRQRERDEIGDLAISFNRMAEQLHESVEALSHEKEQLASILRSMVDGVITMDAEGKIIVVNPPAERLLASWSDEEEESGSLPPPLREIFRTVVRDERDHAADVTLHGRTWAVVMAPLYAGDQVRGAVAVLRDVTEERRMDKLRKDFVANVSHELRTPLSMLQGYSEALLDDIAQSPEMRRELAQVIHDETLRMGRLVRDLLDLARMESGHIEIERTRVSVSALIKRVVRKFQGLAGEQKVNLKWEVQSDLPEVYWDEDKVEQVLTNLVDNAIRHTPEGGEICLKAAPSNGKKVSLTVRDTGSGIPEEDLPFIFERFYKADKARTRGQSGTGLGLAIVKHMVDAHGGTVSVESRLGEGTTFTVKLPVGSDGEK</sequence>
<evidence type="ECO:0000256" key="13">
    <source>
        <dbReference type="ARBA" id="ARBA00023012"/>
    </source>
</evidence>
<dbReference type="CDD" id="cd00082">
    <property type="entry name" value="HisKA"/>
    <property type="match status" value="1"/>
</dbReference>
<dbReference type="Gene3D" id="1.10.287.130">
    <property type="match status" value="1"/>
</dbReference>
<name>A0A2T0LD54_9BACL</name>
<dbReference type="PANTHER" id="PTHR42878">
    <property type="entry name" value="TWO-COMPONENT HISTIDINE KINASE"/>
    <property type="match status" value="1"/>
</dbReference>
<dbReference type="PANTHER" id="PTHR42878:SF3">
    <property type="entry name" value="HISTIDINE PROTEIN KINASE SAES"/>
    <property type="match status" value="1"/>
</dbReference>
<keyword evidence="7" id="KW-0808">Transferase</keyword>
<dbReference type="SMART" id="SM00091">
    <property type="entry name" value="PAS"/>
    <property type="match status" value="1"/>
</dbReference>
<dbReference type="InterPro" id="IPR050351">
    <property type="entry name" value="BphY/WalK/GraS-like"/>
</dbReference>
<dbReference type="InterPro" id="IPR000014">
    <property type="entry name" value="PAS"/>
</dbReference>
<evidence type="ECO:0000256" key="10">
    <source>
        <dbReference type="ARBA" id="ARBA00022777"/>
    </source>
</evidence>
<feature type="transmembrane region" description="Helical" evidence="15">
    <location>
        <begin position="178"/>
        <end position="199"/>
    </location>
</feature>
<organism evidence="19 20">
    <name type="scientific">Planifilum fimeticola</name>
    <dbReference type="NCBI Taxonomy" id="201975"/>
    <lineage>
        <taxon>Bacteria</taxon>
        <taxon>Bacillati</taxon>
        <taxon>Bacillota</taxon>
        <taxon>Bacilli</taxon>
        <taxon>Bacillales</taxon>
        <taxon>Thermoactinomycetaceae</taxon>
        <taxon>Planifilum</taxon>
    </lineage>
</organism>
<evidence type="ECO:0000256" key="11">
    <source>
        <dbReference type="ARBA" id="ARBA00022840"/>
    </source>
</evidence>
<evidence type="ECO:0000256" key="6">
    <source>
        <dbReference type="ARBA" id="ARBA00022553"/>
    </source>
</evidence>
<dbReference type="Gene3D" id="6.10.340.10">
    <property type="match status" value="1"/>
</dbReference>
<keyword evidence="9" id="KW-0547">Nucleotide-binding</keyword>
<dbReference type="FunFam" id="3.30.565.10:FF:000023">
    <property type="entry name" value="PAS domain-containing sensor histidine kinase"/>
    <property type="match status" value="1"/>
</dbReference>
<evidence type="ECO:0000256" key="2">
    <source>
        <dbReference type="ARBA" id="ARBA00004314"/>
    </source>
</evidence>
<dbReference type="GO" id="GO:0007234">
    <property type="term" value="P:osmosensory signaling via phosphorelay pathway"/>
    <property type="evidence" value="ECO:0007669"/>
    <property type="project" value="TreeGrafter"/>
</dbReference>
<evidence type="ECO:0000256" key="14">
    <source>
        <dbReference type="ARBA" id="ARBA00023136"/>
    </source>
</evidence>
<dbReference type="RefSeq" id="WP_425440567.1">
    <property type="nucleotide sequence ID" value="NZ_PVNE01000018.1"/>
</dbReference>
<keyword evidence="8 15" id="KW-0812">Transmembrane</keyword>
<dbReference type="InterPro" id="IPR041328">
    <property type="entry name" value="HisK_sensor"/>
</dbReference>
<feature type="domain" description="HAMP" evidence="18">
    <location>
        <begin position="199"/>
        <end position="253"/>
    </location>
</feature>
<dbReference type="GO" id="GO:0005886">
    <property type="term" value="C:plasma membrane"/>
    <property type="evidence" value="ECO:0007669"/>
    <property type="project" value="UniProtKB-SubCell"/>
</dbReference>
<evidence type="ECO:0000256" key="5">
    <source>
        <dbReference type="ARBA" id="ARBA00022475"/>
    </source>
</evidence>
<accession>A0A2T0LD54</accession>
<dbReference type="FunFam" id="1.10.287.130:FF:000001">
    <property type="entry name" value="Two-component sensor histidine kinase"/>
    <property type="match status" value="1"/>
</dbReference>
<dbReference type="InterPro" id="IPR003660">
    <property type="entry name" value="HAMP_dom"/>
</dbReference>
<dbReference type="Pfam" id="PF00672">
    <property type="entry name" value="HAMP"/>
    <property type="match status" value="1"/>
</dbReference>
<dbReference type="GO" id="GO:0005524">
    <property type="term" value="F:ATP binding"/>
    <property type="evidence" value="ECO:0007669"/>
    <property type="project" value="UniProtKB-KW"/>
</dbReference>
<evidence type="ECO:0000259" key="17">
    <source>
        <dbReference type="PROSITE" id="PS50112"/>
    </source>
</evidence>
<dbReference type="SUPFAM" id="SSF55785">
    <property type="entry name" value="PYP-like sensor domain (PAS domain)"/>
    <property type="match status" value="1"/>
</dbReference>
<feature type="domain" description="PAS" evidence="17">
    <location>
        <begin position="258"/>
        <end position="294"/>
    </location>
</feature>
<dbReference type="SUPFAM" id="SSF47384">
    <property type="entry name" value="Homodimeric domain of signal transducing histidine kinase"/>
    <property type="match status" value="1"/>
</dbReference>
<dbReference type="SMART" id="SM00388">
    <property type="entry name" value="HisKA"/>
    <property type="match status" value="1"/>
</dbReference>
<dbReference type="EC" id="2.7.13.3" evidence="4"/>
<dbReference type="GO" id="GO:0030295">
    <property type="term" value="F:protein kinase activator activity"/>
    <property type="evidence" value="ECO:0007669"/>
    <property type="project" value="TreeGrafter"/>
</dbReference>
<evidence type="ECO:0000256" key="3">
    <source>
        <dbReference type="ARBA" id="ARBA00004651"/>
    </source>
</evidence>
<keyword evidence="10 19" id="KW-0418">Kinase</keyword>
<keyword evidence="14 15" id="KW-0472">Membrane</keyword>
<dbReference type="GO" id="GO:0000155">
    <property type="term" value="F:phosphorelay sensor kinase activity"/>
    <property type="evidence" value="ECO:0007669"/>
    <property type="project" value="InterPro"/>
</dbReference>
<protein>
    <recommendedName>
        <fullName evidence="4">histidine kinase</fullName>
        <ecNumber evidence="4">2.7.13.3</ecNumber>
    </recommendedName>
</protein>
<dbReference type="AlphaFoldDB" id="A0A2T0LD54"/>
<keyword evidence="20" id="KW-1185">Reference proteome</keyword>
<evidence type="ECO:0000313" key="20">
    <source>
        <dbReference type="Proteomes" id="UP000237797"/>
    </source>
</evidence>
<dbReference type="Pfam" id="PF08448">
    <property type="entry name" value="PAS_4"/>
    <property type="match status" value="1"/>
</dbReference>
<dbReference type="Gene3D" id="3.30.450.20">
    <property type="entry name" value="PAS domain"/>
    <property type="match status" value="1"/>
</dbReference>
<dbReference type="Proteomes" id="UP000237797">
    <property type="component" value="Unassembled WGS sequence"/>
</dbReference>
<dbReference type="GO" id="GO:0000156">
    <property type="term" value="F:phosphorelay response regulator activity"/>
    <property type="evidence" value="ECO:0007669"/>
    <property type="project" value="TreeGrafter"/>
</dbReference>
<reference evidence="19 20" key="1">
    <citation type="submission" date="2018-03" db="EMBL/GenBank/DDBJ databases">
        <title>Genomic Encyclopedia of Archaeal and Bacterial Type Strains, Phase II (KMG-II): from individual species to whole genera.</title>
        <authorList>
            <person name="Goeker M."/>
        </authorList>
    </citation>
    <scope>NUCLEOTIDE SEQUENCE [LARGE SCALE GENOMIC DNA]</scope>
    <source>
        <strain evidence="19 20">DSM 44946</strain>
    </source>
</reference>
<dbReference type="InterPro" id="IPR013656">
    <property type="entry name" value="PAS_4"/>
</dbReference>
<proteinExistence type="predicted"/>
<evidence type="ECO:0000256" key="4">
    <source>
        <dbReference type="ARBA" id="ARBA00012438"/>
    </source>
</evidence>
<keyword evidence="5" id="KW-1003">Cell membrane</keyword>
<dbReference type="InterPro" id="IPR005467">
    <property type="entry name" value="His_kinase_dom"/>
</dbReference>
<dbReference type="Pfam" id="PF02518">
    <property type="entry name" value="HATPase_c"/>
    <property type="match status" value="1"/>
</dbReference>
<comment type="subcellular location">
    <subcellularLocation>
        <location evidence="3">Cell membrane</location>
        <topology evidence="3">Multi-pass membrane protein</topology>
    </subcellularLocation>
    <subcellularLocation>
        <location evidence="2">Membrane raft</location>
        <topology evidence="2">Multi-pass membrane protein</topology>
    </subcellularLocation>
</comment>
<dbReference type="PRINTS" id="PR00344">
    <property type="entry name" value="BCTRLSENSOR"/>
</dbReference>
<dbReference type="CDD" id="cd06225">
    <property type="entry name" value="HAMP"/>
    <property type="match status" value="1"/>
</dbReference>
<dbReference type="PROSITE" id="PS50112">
    <property type="entry name" value="PAS"/>
    <property type="match status" value="1"/>
</dbReference>
<dbReference type="PROSITE" id="PS50885">
    <property type="entry name" value="HAMP"/>
    <property type="match status" value="1"/>
</dbReference>
<keyword evidence="11" id="KW-0067">ATP-binding</keyword>
<dbReference type="Gene3D" id="3.30.565.10">
    <property type="entry name" value="Histidine kinase-like ATPase, C-terminal domain"/>
    <property type="match status" value="1"/>
</dbReference>
<evidence type="ECO:0000256" key="7">
    <source>
        <dbReference type="ARBA" id="ARBA00022679"/>
    </source>
</evidence>
<comment type="caution">
    <text evidence="19">The sequence shown here is derived from an EMBL/GenBank/DDBJ whole genome shotgun (WGS) entry which is preliminary data.</text>
</comment>